<dbReference type="KEGG" id="rhy:RD110_15570"/>
<reference evidence="1 2" key="1">
    <citation type="submission" date="2017-01" db="EMBL/GenBank/DDBJ databases">
        <authorList>
            <person name="Mah S.A."/>
            <person name="Swanson W.J."/>
            <person name="Moy G.W."/>
            <person name="Vacquier V.D."/>
        </authorList>
    </citation>
    <scope>NUCLEOTIDE SEQUENCE [LARGE SCALE GENOMIC DNA]</scope>
    <source>
        <strain evidence="1 2">DCY110</strain>
    </source>
</reference>
<name>A0A1P8JXL8_9BURK</name>
<dbReference type="OrthoDB" id="8871616at2"/>
<evidence type="ECO:0000313" key="2">
    <source>
        <dbReference type="Proteomes" id="UP000186609"/>
    </source>
</evidence>
<evidence type="ECO:0000313" key="1">
    <source>
        <dbReference type="EMBL" id="APW38441.1"/>
    </source>
</evidence>
<protein>
    <submittedName>
        <fullName evidence="1">Uncharacterized protein</fullName>
    </submittedName>
</protein>
<dbReference type="RefSeq" id="WP_076200320.1">
    <property type="nucleotide sequence ID" value="NZ_CP019236.1"/>
</dbReference>
<dbReference type="STRING" id="1842727.RD110_15570"/>
<dbReference type="Proteomes" id="UP000186609">
    <property type="component" value="Chromosome"/>
</dbReference>
<dbReference type="AlphaFoldDB" id="A0A1P8JXL8"/>
<gene>
    <name evidence="1" type="ORF">RD110_15570</name>
</gene>
<accession>A0A1P8JXL8</accession>
<organism evidence="1 2">
    <name type="scientific">Rhodoferax koreensis</name>
    <dbReference type="NCBI Taxonomy" id="1842727"/>
    <lineage>
        <taxon>Bacteria</taxon>
        <taxon>Pseudomonadati</taxon>
        <taxon>Pseudomonadota</taxon>
        <taxon>Betaproteobacteria</taxon>
        <taxon>Burkholderiales</taxon>
        <taxon>Comamonadaceae</taxon>
        <taxon>Rhodoferax</taxon>
    </lineage>
</organism>
<keyword evidence="2" id="KW-1185">Reference proteome</keyword>
<dbReference type="EMBL" id="CP019236">
    <property type="protein sequence ID" value="APW38441.1"/>
    <property type="molecule type" value="Genomic_DNA"/>
</dbReference>
<proteinExistence type="predicted"/>
<sequence>MKLMVSQFLGENRALHEKLLPATVGVRSLNHKPGSGDFRPWRSPSTVATVPAGRQTIYRMGRDVASDARYWLSWTGIVHAVRGFDPDDTTERTYYTGDGVPKVTDNLALDGTDPQVNPAAPRLLGVPAPVSAPIVTTDAGTGTGDVSAYYYVYTYVTDRGEESSNSPVSAINNRQSDLTATLSGFAAPPAGNYGITLIRIYRTQTGSSGTADFFFLREIAVATPTTSDDGRALGETLSTSTWLMPPADLSNLTTLWNGMLAGISGNAVRFCESYVPYAWPIAYDTVPPDGKPVGLGVFGQSLLVLTTGRPVLVTGSTPDAMDATPLEIPQGCVSSRSVVGMGSGVAWASNDGLCFYGTGGARILTAGIMTRANWQALNPASITGCMYEGLYFGSYDDGTGRKGFMVDPSNTAGIYFLSVGYPVAHFDELQDQLYVLNGVNVQRWDAGEAMTATFRSKVFHLANPSNMVCGEVVADTYPVTMRVYADGVLKFTKTVPDARIFKLPAGFKNSDWQLEIETTGTVQSAALATSIPSMAATA</sequence>